<dbReference type="Pfam" id="PF07992">
    <property type="entry name" value="Pyr_redox_2"/>
    <property type="match status" value="1"/>
</dbReference>
<keyword evidence="2" id="KW-0285">Flavoprotein</keyword>
<dbReference type="InterPro" id="IPR000595">
    <property type="entry name" value="cNMP-bd_dom"/>
</dbReference>
<dbReference type="GO" id="GO:0016491">
    <property type="term" value="F:oxidoreductase activity"/>
    <property type="evidence" value="ECO:0007669"/>
    <property type="project" value="UniProtKB-KW"/>
</dbReference>
<protein>
    <recommendedName>
        <fullName evidence="1">Thioredoxin reductase</fullName>
    </recommendedName>
</protein>
<gene>
    <name evidence="5" type="ORF">HK107_00195</name>
</gene>
<dbReference type="PRINTS" id="PR00368">
    <property type="entry name" value="FADPNR"/>
</dbReference>
<evidence type="ECO:0000259" key="4">
    <source>
        <dbReference type="PROSITE" id="PS50042"/>
    </source>
</evidence>
<dbReference type="CDD" id="cd00038">
    <property type="entry name" value="CAP_ED"/>
    <property type="match status" value="1"/>
</dbReference>
<dbReference type="RefSeq" id="WP_173195621.1">
    <property type="nucleotide sequence ID" value="NZ_JABFCX010000001.1"/>
</dbReference>
<dbReference type="InterPro" id="IPR023753">
    <property type="entry name" value="FAD/NAD-binding_dom"/>
</dbReference>
<dbReference type="PRINTS" id="PR00469">
    <property type="entry name" value="PNDRDTASEII"/>
</dbReference>
<comment type="caution">
    <text evidence="5">The sequence shown here is derived from an EMBL/GenBank/DDBJ whole genome shotgun (WGS) entry which is preliminary data.</text>
</comment>
<dbReference type="Proteomes" id="UP000536835">
    <property type="component" value="Unassembled WGS sequence"/>
</dbReference>
<sequence>MESLAQDLREMQRTPLADDHVALLRELGEERTYPAGASVVEVGERMDEFIYCEDGRIELVDPRTGERAVEATIGPTQYLGEISFLNGGVWHMPMRAVEDTRCTVVKRDAMLDLMARVPEMSDIIVNVFAARRRRTFEEQNSAITIIGSEQDGALRRIESFASRNKIPIKRCTLGTEEADTALERAGLPKDRPAVILGRDKVIENPSPQGLARFVGLDLPLAGEDDFDVVIVGGGPSGIAAAVYAGAEGLSALLIEDQVIGGQAGTSSRIENYMGFPTGISGADLCFRGEMQAMRLGTRFVMPRRVARLSPLTDGRKGFCIGLEDGEEVKAKAVIIATGVQYRRLPLEGLEDLEGEGVYYAATDMEARYCHGSEAVIIGGGNSAGQAAMYLSRSASHVHVLVRGKELASSMSAYLSSRLEQDPKITVHFQTECTDLHGTDKLEAVTIHKKDKGEDVRIETPALFVMVGAAPKVDWLGACVELDDKGFVVTGKFEHCPSFYATSAPGVYAVGDVRSGSVKRVASAVGEGSVVISHVWNHVNG</sequence>
<dbReference type="SUPFAM" id="SSF51206">
    <property type="entry name" value="cAMP-binding domain-like"/>
    <property type="match status" value="1"/>
</dbReference>
<dbReference type="Gene3D" id="3.50.50.60">
    <property type="entry name" value="FAD/NAD(P)-binding domain"/>
    <property type="match status" value="2"/>
</dbReference>
<reference evidence="5 6" key="1">
    <citation type="submission" date="2020-05" db="EMBL/GenBank/DDBJ databases">
        <title>Parvularcula mediterraneae sp. nov., isolated from polypropylene straw from shallow seawater of the seashore of Laganas in Zakynthos island, Greece.</title>
        <authorList>
            <person name="Szabo I."/>
            <person name="Al-Omari J."/>
            <person name="Rado J."/>
            <person name="Szerdahelyi G.S."/>
        </authorList>
    </citation>
    <scope>NUCLEOTIDE SEQUENCE [LARGE SCALE GENOMIC DNA]</scope>
    <source>
        <strain evidence="5 6">ZS-1/3</strain>
    </source>
</reference>
<evidence type="ECO:0000256" key="3">
    <source>
        <dbReference type="ARBA" id="ARBA00023002"/>
    </source>
</evidence>
<dbReference type="PANTHER" id="PTHR48105">
    <property type="entry name" value="THIOREDOXIN REDUCTASE 1-RELATED-RELATED"/>
    <property type="match status" value="1"/>
</dbReference>
<dbReference type="InterPro" id="IPR018490">
    <property type="entry name" value="cNMP-bd_dom_sf"/>
</dbReference>
<dbReference type="Gene3D" id="2.60.120.10">
    <property type="entry name" value="Jelly Rolls"/>
    <property type="match status" value="1"/>
</dbReference>
<keyword evidence="6" id="KW-1185">Reference proteome</keyword>
<dbReference type="PROSITE" id="PS50042">
    <property type="entry name" value="CNMP_BINDING_3"/>
    <property type="match status" value="1"/>
</dbReference>
<dbReference type="InterPro" id="IPR050097">
    <property type="entry name" value="Ferredoxin-NADP_redctase_2"/>
</dbReference>
<name>A0A7Y3RIJ3_9PROT</name>
<proteinExistence type="predicted"/>
<dbReference type="Pfam" id="PF00027">
    <property type="entry name" value="cNMP_binding"/>
    <property type="match status" value="1"/>
</dbReference>
<accession>A0A7Y3RIJ3</accession>
<dbReference type="InterPro" id="IPR036188">
    <property type="entry name" value="FAD/NAD-bd_sf"/>
</dbReference>
<dbReference type="SUPFAM" id="SSF51905">
    <property type="entry name" value="FAD/NAD(P)-binding domain"/>
    <property type="match status" value="1"/>
</dbReference>
<dbReference type="EMBL" id="JABFCX010000001">
    <property type="protein sequence ID" value="NNU14740.1"/>
    <property type="molecule type" value="Genomic_DNA"/>
</dbReference>
<evidence type="ECO:0000256" key="2">
    <source>
        <dbReference type="ARBA" id="ARBA00022630"/>
    </source>
</evidence>
<keyword evidence="3" id="KW-0560">Oxidoreductase</keyword>
<organism evidence="5 6">
    <name type="scientific">Parvularcula mediterranea</name>
    <dbReference type="NCBI Taxonomy" id="2732508"/>
    <lineage>
        <taxon>Bacteria</taxon>
        <taxon>Pseudomonadati</taxon>
        <taxon>Pseudomonadota</taxon>
        <taxon>Alphaproteobacteria</taxon>
        <taxon>Parvularculales</taxon>
        <taxon>Parvularculaceae</taxon>
        <taxon>Parvularcula</taxon>
    </lineage>
</organism>
<feature type="domain" description="Cyclic nucleotide-binding" evidence="4">
    <location>
        <begin position="29"/>
        <end position="131"/>
    </location>
</feature>
<evidence type="ECO:0000256" key="1">
    <source>
        <dbReference type="ARBA" id="ARBA00018719"/>
    </source>
</evidence>
<evidence type="ECO:0000313" key="5">
    <source>
        <dbReference type="EMBL" id="NNU14740.1"/>
    </source>
</evidence>
<dbReference type="InterPro" id="IPR014710">
    <property type="entry name" value="RmlC-like_jellyroll"/>
</dbReference>
<dbReference type="SMART" id="SM00100">
    <property type="entry name" value="cNMP"/>
    <property type="match status" value="1"/>
</dbReference>
<evidence type="ECO:0000313" key="6">
    <source>
        <dbReference type="Proteomes" id="UP000536835"/>
    </source>
</evidence>
<dbReference type="AlphaFoldDB" id="A0A7Y3RIJ3"/>